<proteinExistence type="predicted"/>
<organism evidence="2 3">
    <name type="scientific">Hohenbuehelia grisea</name>
    <dbReference type="NCBI Taxonomy" id="104357"/>
    <lineage>
        <taxon>Eukaryota</taxon>
        <taxon>Fungi</taxon>
        <taxon>Dikarya</taxon>
        <taxon>Basidiomycota</taxon>
        <taxon>Agaricomycotina</taxon>
        <taxon>Agaricomycetes</taxon>
        <taxon>Agaricomycetidae</taxon>
        <taxon>Agaricales</taxon>
        <taxon>Pleurotineae</taxon>
        <taxon>Pleurotaceae</taxon>
        <taxon>Hohenbuehelia</taxon>
    </lineage>
</organism>
<feature type="region of interest" description="Disordered" evidence="1">
    <location>
        <begin position="362"/>
        <end position="433"/>
    </location>
</feature>
<name>A0ABR3JW96_9AGAR</name>
<sequence length="433" mass="49397">MPAPGTPYVSSRRARNAHSSALSHDFNPRNLEDGYYPSYDCTLTELFQDFLDLRVCSRPGLNLSSAELARRRLADSYSPDAEIPVPSAPSVLDDQPVMQPPPERQSVRIGNKQKAEAEEKHKSDQERAKLLEEAQKAAELSYFQLTQERQSAAAPKDASAADTSFGSEATVPDTDSLTIYPDFGACHTFGVRETRPTNLNRLYSWRLRQRWRIVHECYSLFLENKRQPTRHKPNNLVERRIWDQALADYLEEAADDMVFYLSIYFSINLSAQAVVAMVASGLHWKWVHFTRNEIPEINYAISLEMLRRRENDWKNEELHAEALLKFEKAKLYALGTKKSDQALAEMRDKTLQIVNEHIPYGPTMLRAKRKPKPEPKGKGKGKGKAKEVSEPVEESGNSEEEQYEQYRLAPGETEAVESWDEQDIEGSDDALDF</sequence>
<feature type="region of interest" description="Disordered" evidence="1">
    <location>
        <begin position="77"/>
        <end position="126"/>
    </location>
</feature>
<evidence type="ECO:0000313" key="3">
    <source>
        <dbReference type="Proteomes" id="UP001556367"/>
    </source>
</evidence>
<evidence type="ECO:0000313" key="2">
    <source>
        <dbReference type="EMBL" id="KAL0959372.1"/>
    </source>
</evidence>
<feature type="compositionally biased region" description="Acidic residues" evidence="1">
    <location>
        <begin position="390"/>
        <end position="403"/>
    </location>
</feature>
<dbReference type="Proteomes" id="UP001556367">
    <property type="component" value="Unassembled WGS sequence"/>
</dbReference>
<gene>
    <name evidence="2" type="ORF">HGRIS_014625</name>
</gene>
<feature type="compositionally biased region" description="Basic and acidic residues" evidence="1">
    <location>
        <begin position="113"/>
        <end position="126"/>
    </location>
</feature>
<keyword evidence="3" id="KW-1185">Reference proteome</keyword>
<comment type="caution">
    <text evidence="2">The sequence shown here is derived from an EMBL/GenBank/DDBJ whole genome shotgun (WGS) entry which is preliminary data.</text>
</comment>
<feature type="region of interest" description="Disordered" evidence="1">
    <location>
        <begin position="1"/>
        <end position="29"/>
    </location>
</feature>
<accession>A0ABR3JW96</accession>
<evidence type="ECO:0000256" key="1">
    <source>
        <dbReference type="SAM" id="MobiDB-lite"/>
    </source>
</evidence>
<feature type="compositionally biased region" description="Acidic residues" evidence="1">
    <location>
        <begin position="414"/>
        <end position="433"/>
    </location>
</feature>
<dbReference type="EMBL" id="JASNQZ010000003">
    <property type="protein sequence ID" value="KAL0959372.1"/>
    <property type="molecule type" value="Genomic_DNA"/>
</dbReference>
<reference evidence="3" key="1">
    <citation type="submission" date="2024-06" db="EMBL/GenBank/DDBJ databases">
        <title>Multi-omics analyses provide insights into the biosynthesis of the anticancer antibiotic pleurotin in Hohenbuehelia grisea.</title>
        <authorList>
            <person name="Weaver J.A."/>
            <person name="Alberti F."/>
        </authorList>
    </citation>
    <scope>NUCLEOTIDE SEQUENCE [LARGE SCALE GENOMIC DNA]</scope>
    <source>
        <strain evidence="3">T-177</strain>
    </source>
</reference>
<protein>
    <submittedName>
        <fullName evidence="2">Uncharacterized protein</fullName>
    </submittedName>
</protein>